<proteinExistence type="predicted"/>
<name>A0A833W896_9HYME</name>
<keyword evidence="3" id="KW-1185">Reference proteome</keyword>
<feature type="region of interest" description="Disordered" evidence="1">
    <location>
        <begin position="55"/>
        <end position="88"/>
    </location>
</feature>
<reference evidence="2" key="1">
    <citation type="submission" date="2019-11" db="EMBL/GenBank/DDBJ databases">
        <title>The nuclear and mitochondrial genomes of Frieseomelitta varia - a highly eusocial stingless bee (Meliponini) with a permanently sterile worker caste.</title>
        <authorList>
            <person name="Freitas F.C.P."/>
            <person name="Lourenco A.P."/>
            <person name="Nunes F.M.F."/>
            <person name="Paschoal A.R."/>
            <person name="Abreu F.C.P."/>
            <person name="Barbin F.O."/>
            <person name="Bataglia L."/>
            <person name="Cardoso-Junior C.A.M."/>
            <person name="Cervoni M.S."/>
            <person name="Silva S.R."/>
            <person name="Dalarmi F."/>
            <person name="Del Lama M.A."/>
            <person name="Depintor T.S."/>
            <person name="Ferreira K.M."/>
            <person name="Goria P.S."/>
            <person name="Jaskot M.C."/>
            <person name="Lago D.C."/>
            <person name="Luna-Lucena D."/>
            <person name="Moda L.M."/>
            <person name="Nascimento L."/>
            <person name="Pedrino M."/>
            <person name="Rabico F.O."/>
            <person name="Sanches F.C."/>
            <person name="Santos D.E."/>
            <person name="Santos C.G."/>
            <person name="Vieira J."/>
            <person name="Lopes T.F."/>
            <person name="Barchuk A.R."/>
            <person name="Hartfelder K."/>
            <person name="Simoes Z.L.P."/>
            <person name="Bitondi M.M.G."/>
            <person name="Pinheiro D.G."/>
        </authorList>
    </citation>
    <scope>NUCLEOTIDE SEQUENCE</scope>
    <source>
        <strain evidence="2">USP_RPSP 00005682</strain>
        <tissue evidence="2">Whole individual</tissue>
    </source>
</reference>
<comment type="caution">
    <text evidence="2">The sequence shown here is derived from an EMBL/GenBank/DDBJ whole genome shotgun (WGS) entry which is preliminary data.</text>
</comment>
<evidence type="ECO:0000313" key="2">
    <source>
        <dbReference type="EMBL" id="KAF3424048.1"/>
    </source>
</evidence>
<feature type="compositionally biased region" description="Polar residues" evidence="1">
    <location>
        <begin position="55"/>
        <end position="65"/>
    </location>
</feature>
<organism evidence="2 3">
    <name type="scientific">Frieseomelitta varia</name>
    <dbReference type="NCBI Taxonomy" id="561572"/>
    <lineage>
        <taxon>Eukaryota</taxon>
        <taxon>Metazoa</taxon>
        <taxon>Ecdysozoa</taxon>
        <taxon>Arthropoda</taxon>
        <taxon>Hexapoda</taxon>
        <taxon>Insecta</taxon>
        <taxon>Pterygota</taxon>
        <taxon>Neoptera</taxon>
        <taxon>Endopterygota</taxon>
        <taxon>Hymenoptera</taxon>
        <taxon>Apocrita</taxon>
        <taxon>Aculeata</taxon>
        <taxon>Apoidea</taxon>
        <taxon>Anthophila</taxon>
        <taxon>Apidae</taxon>
        <taxon>Frieseomelitta</taxon>
    </lineage>
</organism>
<feature type="compositionally biased region" description="Basic and acidic residues" evidence="1">
    <location>
        <begin position="70"/>
        <end position="88"/>
    </location>
</feature>
<accession>A0A833W896</accession>
<evidence type="ECO:0000256" key="1">
    <source>
        <dbReference type="SAM" id="MobiDB-lite"/>
    </source>
</evidence>
<evidence type="ECO:0000313" key="3">
    <source>
        <dbReference type="Proteomes" id="UP000655588"/>
    </source>
</evidence>
<sequence>MKSIRELNILVGNLLDIGNTATSNVENVKTRGTPRWEVQLQAGCEKLRLAEPTTNAFTPKLSNGTIPKGIAKDTKDTREGKDAEKQQACPEETKLLKIAKDRERSDGAISMFLISLKATRG</sequence>
<dbReference type="Proteomes" id="UP000655588">
    <property type="component" value="Unassembled WGS sequence"/>
</dbReference>
<gene>
    <name evidence="2" type="ORF">E2986_11618</name>
</gene>
<protein>
    <submittedName>
        <fullName evidence="2">Uncharacterized protein</fullName>
    </submittedName>
</protein>
<dbReference type="AlphaFoldDB" id="A0A833W896"/>
<dbReference type="EMBL" id="WNWW01000502">
    <property type="protein sequence ID" value="KAF3424048.1"/>
    <property type="molecule type" value="Genomic_DNA"/>
</dbReference>